<comment type="similarity">
    <text evidence="1">Belongs to the 'phage' integrase family.</text>
</comment>
<dbReference type="PANTHER" id="PTHR30349">
    <property type="entry name" value="PHAGE INTEGRASE-RELATED"/>
    <property type="match status" value="1"/>
</dbReference>
<dbReference type="PANTHER" id="PTHR30349:SF41">
    <property type="entry name" value="INTEGRASE_RECOMBINASE PROTEIN MJ0367-RELATED"/>
    <property type="match status" value="1"/>
</dbReference>
<accession>A0ABV8RLS1</accession>
<reference evidence="7" key="1">
    <citation type="journal article" date="2019" name="Int. J. Syst. Evol. Microbiol.">
        <title>The Global Catalogue of Microorganisms (GCM) 10K type strain sequencing project: providing services to taxonomists for standard genome sequencing and annotation.</title>
        <authorList>
            <consortium name="The Broad Institute Genomics Platform"/>
            <consortium name="The Broad Institute Genome Sequencing Center for Infectious Disease"/>
            <person name="Wu L."/>
            <person name="Ma J."/>
        </authorList>
    </citation>
    <scope>NUCLEOTIDE SEQUENCE [LARGE SCALE GENOMIC DNA]</scope>
    <source>
        <strain evidence="7">CGMCC 1.12989</strain>
    </source>
</reference>
<dbReference type="Gene3D" id="1.10.443.10">
    <property type="entry name" value="Intergrase catalytic core"/>
    <property type="match status" value="1"/>
</dbReference>
<dbReference type="SUPFAM" id="SSF56349">
    <property type="entry name" value="DNA breaking-rejoining enzymes"/>
    <property type="match status" value="1"/>
</dbReference>
<evidence type="ECO:0000256" key="2">
    <source>
        <dbReference type="ARBA" id="ARBA00022908"/>
    </source>
</evidence>
<gene>
    <name evidence="6" type="ORF">ACFO0A_04530</name>
</gene>
<evidence type="ECO:0000256" key="3">
    <source>
        <dbReference type="ARBA" id="ARBA00023125"/>
    </source>
</evidence>
<dbReference type="RefSeq" id="WP_379537776.1">
    <property type="nucleotide sequence ID" value="NZ_JBHSDR010000003.1"/>
</dbReference>
<dbReference type="CDD" id="cd01184">
    <property type="entry name" value="INT_C_like_1"/>
    <property type="match status" value="1"/>
</dbReference>
<proteinExistence type="inferred from homology"/>
<dbReference type="InterPro" id="IPR050090">
    <property type="entry name" value="Tyrosine_recombinase_XerCD"/>
</dbReference>
<protein>
    <submittedName>
        <fullName evidence="6">DUF6538 domain-containing protein</fullName>
    </submittedName>
</protein>
<keyword evidence="4" id="KW-0233">DNA recombination</keyword>
<evidence type="ECO:0000259" key="5">
    <source>
        <dbReference type="Pfam" id="PF20172"/>
    </source>
</evidence>
<dbReference type="InterPro" id="IPR046668">
    <property type="entry name" value="DUF6538"/>
</dbReference>
<feature type="domain" description="DUF6538" evidence="5">
    <location>
        <begin position="6"/>
        <end position="64"/>
    </location>
</feature>
<dbReference type="InterPro" id="IPR013762">
    <property type="entry name" value="Integrase-like_cat_sf"/>
</dbReference>
<keyword evidence="7" id="KW-1185">Reference proteome</keyword>
<name>A0ABV8RLS1_9SPHN</name>
<evidence type="ECO:0000313" key="7">
    <source>
        <dbReference type="Proteomes" id="UP001595828"/>
    </source>
</evidence>
<dbReference type="Gene3D" id="1.10.150.130">
    <property type="match status" value="1"/>
</dbReference>
<evidence type="ECO:0000313" key="6">
    <source>
        <dbReference type="EMBL" id="MFC4294321.1"/>
    </source>
</evidence>
<evidence type="ECO:0000256" key="4">
    <source>
        <dbReference type="ARBA" id="ARBA00023172"/>
    </source>
</evidence>
<keyword evidence="2" id="KW-0229">DNA integration</keyword>
<evidence type="ECO:0000256" key="1">
    <source>
        <dbReference type="ARBA" id="ARBA00008857"/>
    </source>
</evidence>
<sequence length="524" mass="58183">MGNQRHLIRRGNRWHYNRAYPLDVQEKLGAAPFRRSLRTDSLAEAQRARPEAERQYWATVDAARVTGQRGGAAPLKPADEVSLAVHWFREAIAEQEDWVGEAYAPDELEQAVGGKSQELGDLRRELAEEGGGLDAWRIAREVAEAAGFAATKGLARLIQRARIAKAEIFFARALGDYGERPSDPLFAAALADVVPVAAPAVTQVAPKRTIEDLEAAFRADRWDNIKPASQASYALVIRFLKDVLGARREVEGLTRDDGRRLFEAAKALPAGYGKGKQWEGLDTLAAIERGKREGLATILPKTINGTYMGLLASLFGWAVREGWLPLNPVSTLKVRDPVLPRDKRDAFTPDQLLAIFGGSPWRPRDDSPRGHPVRYWMPLIALYQGMRRGEIAQLRPQYFHVEDGIPLFEVRGDLKNENARRLLPVHPELARLGFLDFVERRRKAGAAGLFHDQHPDKQGKWGDAAGDWFSRHIKSLELKGVRLGLHSLRHNFEDALRRAELHGTPIGAALAGRKGASAIARASV</sequence>
<dbReference type="InterPro" id="IPR011010">
    <property type="entry name" value="DNA_brk_join_enz"/>
</dbReference>
<organism evidence="6 7">
    <name type="scientific">Novosphingobium tardum</name>
    <dbReference type="NCBI Taxonomy" id="1538021"/>
    <lineage>
        <taxon>Bacteria</taxon>
        <taxon>Pseudomonadati</taxon>
        <taxon>Pseudomonadota</taxon>
        <taxon>Alphaproteobacteria</taxon>
        <taxon>Sphingomonadales</taxon>
        <taxon>Sphingomonadaceae</taxon>
        <taxon>Novosphingobium</taxon>
    </lineage>
</organism>
<dbReference type="EMBL" id="JBHSDR010000003">
    <property type="protein sequence ID" value="MFC4294321.1"/>
    <property type="molecule type" value="Genomic_DNA"/>
</dbReference>
<comment type="caution">
    <text evidence="6">The sequence shown here is derived from an EMBL/GenBank/DDBJ whole genome shotgun (WGS) entry which is preliminary data.</text>
</comment>
<keyword evidence="3" id="KW-0238">DNA-binding</keyword>
<dbReference type="Pfam" id="PF20172">
    <property type="entry name" value="DUF6538"/>
    <property type="match status" value="1"/>
</dbReference>
<dbReference type="InterPro" id="IPR010998">
    <property type="entry name" value="Integrase_recombinase_N"/>
</dbReference>
<dbReference type="Proteomes" id="UP001595828">
    <property type="component" value="Unassembled WGS sequence"/>
</dbReference>